<dbReference type="OrthoDB" id="9774462at2"/>
<dbReference type="GO" id="GO:0005524">
    <property type="term" value="F:ATP binding"/>
    <property type="evidence" value="ECO:0007669"/>
    <property type="project" value="UniProtKB-KW"/>
</dbReference>
<evidence type="ECO:0000313" key="6">
    <source>
        <dbReference type="Proteomes" id="UP000306420"/>
    </source>
</evidence>
<dbReference type="InterPro" id="IPR014001">
    <property type="entry name" value="Helicase_ATP-bd"/>
</dbReference>
<dbReference type="SUPFAM" id="SSF52540">
    <property type="entry name" value="P-loop containing nucleoside triphosphate hydrolases"/>
    <property type="match status" value="1"/>
</dbReference>
<feature type="domain" description="Helicase C-terminal" evidence="4">
    <location>
        <begin position="237"/>
        <end position="396"/>
    </location>
</feature>
<comment type="caution">
    <text evidence="5">The sequence shown here is derived from an EMBL/GenBank/DDBJ whole genome shotgun (WGS) entry which is preliminary data.</text>
</comment>
<dbReference type="GO" id="GO:0004386">
    <property type="term" value="F:helicase activity"/>
    <property type="evidence" value="ECO:0007669"/>
    <property type="project" value="UniProtKB-KW"/>
</dbReference>
<keyword evidence="5" id="KW-0347">Helicase</keyword>
<evidence type="ECO:0000259" key="3">
    <source>
        <dbReference type="PROSITE" id="PS51192"/>
    </source>
</evidence>
<proteinExistence type="predicted"/>
<dbReference type="PROSITE" id="PS51194">
    <property type="entry name" value="HELICASE_CTER"/>
    <property type="match status" value="1"/>
</dbReference>
<dbReference type="InterPro" id="IPR001650">
    <property type="entry name" value="Helicase_C-like"/>
</dbReference>
<dbReference type="RefSeq" id="WP_138405174.1">
    <property type="nucleotide sequence ID" value="NZ_VBSP01000040.1"/>
</dbReference>
<sequence length="704" mass="81084">MDAFSRLNRSLREYIYQSGWQELRPIQKKAITFAQESPNNFVIAAPTASGKTEAAFLPAMNSIEDWDTGVRIVYISPLIALINDQFKRLMSLCSEMGITVTSWHGEANSSKKKKLLKKPNGIVLITPESIEAMLVGRPHEARTLFSETDWIIIDEIHSFLGENRGIQLQSLLNRLATYTQREPRCIGLSATLNQDDYINLKSFFQNQRETSIIVDRGANEKEHQVFYFPKAKGDMHSFKQEMDVIYQASLKESMLVFPNSRNKVEKIGSNLNQRAETDMQNFSSYFVHHASLPKQTRLFAEEFAKESRGRKFTITCTSTLELGIDIGSVDSVVQYGAPPNVSTLSQRIGRSGRRTGVNKLRFIANEPWSLLQGLATIELLEEGQLDNTPAVNKPYDVLAHQIISLVIEHNGLTRPNLLTELRRGKVWEKITEEEINELIDSMLSKEYLELLDNFELISGYEAQPLLRMAEFYTQFFTEPELRVYHQLQHIGTIAIEPGLRPGDNILLSGKVWRILGIEFEQKQVHVMPAKVGEAYFESRDRQDVSNIVRQRMREILYRDDQSRYSGEIRSTLNHLADKIVYRDGFYYQLTDQGDPWLVTFLGSKANRTLAYMIELFTGQRVRINDLHATTLMGKDLDRTMQEIRDTLVTYQQFYDFFDREDSLLLGETNHLKYQQLVPRSLMIDYVIENQLDLMTVFAYLSEIE</sequence>
<dbReference type="Pfam" id="PF00270">
    <property type="entry name" value="DEAD"/>
    <property type="match status" value="1"/>
</dbReference>
<dbReference type="EMBL" id="VBSP01000040">
    <property type="protein sequence ID" value="TLQ40034.1"/>
    <property type="molecule type" value="Genomic_DNA"/>
</dbReference>
<evidence type="ECO:0000256" key="2">
    <source>
        <dbReference type="ARBA" id="ARBA00022840"/>
    </source>
</evidence>
<dbReference type="PANTHER" id="PTHR47962:SF5">
    <property type="entry name" value="ATP-DEPENDENT HELICASE LHR-RELATED"/>
    <property type="match status" value="1"/>
</dbReference>
<keyword evidence="1" id="KW-0547">Nucleotide-binding</keyword>
<dbReference type="Pfam" id="PF00271">
    <property type="entry name" value="Helicase_C"/>
    <property type="match status" value="1"/>
</dbReference>
<dbReference type="SMART" id="SM00487">
    <property type="entry name" value="DEXDc"/>
    <property type="match status" value="1"/>
</dbReference>
<keyword evidence="5" id="KW-0378">Hydrolase</keyword>
<dbReference type="GO" id="GO:0016887">
    <property type="term" value="F:ATP hydrolysis activity"/>
    <property type="evidence" value="ECO:0007669"/>
    <property type="project" value="TreeGrafter"/>
</dbReference>
<dbReference type="Proteomes" id="UP000306420">
    <property type="component" value="Unassembled WGS sequence"/>
</dbReference>
<keyword evidence="2" id="KW-0067">ATP-binding</keyword>
<dbReference type="InterPro" id="IPR027417">
    <property type="entry name" value="P-loop_NTPase"/>
</dbReference>
<dbReference type="PANTHER" id="PTHR47962">
    <property type="entry name" value="ATP-DEPENDENT HELICASE LHR-RELATED-RELATED"/>
    <property type="match status" value="1"/>
</dbReference>
<gene>
    <name evidence="5" type="ORF">FEZ33_09625</name>
</gene>
<dbReference type="PROSITE" id="PS51192">
    <property type="entry name" value="HELICASE_ATP_BIND_1"/>
    <property type="match status" value="1"/>
</dbReference>
<feature type="domain" description="Helicase ATP-binding" evidence="3">
    <location>
        <begin position="32"/>
        <end position="210"/>
    </location>
</feature>
<dbReference type="AlphaFoldDB" id="A0A5R9DT19"/>
<dbReference type="GO" id="GO:0003677">
    <property type="term" value="F:DNA binding"/>
    <property type="evidence" value="ECO:0007669"/>
    <property type="project" value="TreeGrafter"/>
</dbReference>
<dbReference type="SMART" id="SM00490">
    <property type="entry name" value="HELICc"/>
    <property type="match status" value="1"/>
</dbReference>
<organism evidence="5 6">
    <name type="scientific">Ruoffia tabacinasalis</name>
    <dbReference type="NCBI Taxonomy" id="87458"/>
    <lineage>
        <taxon>Bacteria</taxon>
        <taxon>Bacillati</taxon>
        <taxon>Bacillota</taxon>
        <taxon>Bacilli</taxon>
        <taxon>Lactobacillales</taxon>
        <taxon>Aerococcaceae</taxon>
        <taxon>Ruoffia</taxon>
    </lineage>
</organism>
<dbReference type="InterPro" id="IPR052511">
    <property type="entry name" value="ATP-dep_Helicase"/>
</dbReference>
<reference evidence="5 6" key="1">
    <citation type="submission" date="2019-05" db="EMBL/GenBank/DDBJ databases">
        <title>The metagenome of a microbial culture collection derived from dairy environment covers the genomic content of the human microbiome.</title>
        <authorList>
            <person name="Roder T."/>
            <person name="Wuthrich D."/>
            <person name="Sattari Z."/>
            <person name="Von Ah U."/>
            <person name="Bar C."/>
            <person name="Ronchi F."/>
            <person name="Macpherson A.J."/>
            <person name="Ganal-Vonarburg S.C."/>
            <person name="Bruggmann R."/>
            <person name="Vergeres G."/>
        </authorList>
    </citation>
    <scope>NUCLEOTIDE SEQUENCE [LARGE SCALE GENOMIC DNA]</scope>
    <source>
        <strain evidence="5 6">FAM 24227</strain>
    </source>
</reference>
<name>A0A5R9DT19_9LACT</name>
<dbReference type="InterPro" id="IPR011545">
    <property type="entry name" value="DEAD/DEAH_box_helicase_dom"/>
</dbReference>
<accession>A0A5R9DT19</accession>
<protein>
    <submittedName>
        <fullName evidence="5">DEAD/DEAH box helicase</fullName>
    </submittedName>
</protein>
<evidence type="ECO:0000313" key="5">
    <source>
        <dbReference type="EMBL" id="TLQ40034.1"/>
    </source>
</evidence>
<dbReference type="Gene3D" id="3.40.50.300">
    <property type="entry name" value="P-loop containing nucleotide triphosphate hydrolases"/>
    <property type="match status" value="2"/>
</dbReference>
<evidence type="ECO:0000259" key="4">
    <source>
        <dbReference type="PROSITE" id="PS51194"/>
    </source>
</evidence>
<evidence type="ECO:0000256" key="1">
    <source>
        <dbReference type="ARBA" id="ARBA00022741"/>
    </source>
</evidence>